<keyword evidence="3" id="KW-1185">Reference proteome</keyword>
<organism evidence="2 3">
    <name type="scientific">Rhodovulum sulfidophilum</name>
    <name type="common">Rhodobacter sulfidophilus</name>
    <dbReference type="NCBI Taxonomy" id="35806"/>
    <lineage>
        <taxon>Bacteria</taxon>
        <taxon>Pseudomonadati</taxon>
        <taxon>Pseudomonadota</taxon>
        <taxon>Alphaproteobacteria</taxon>
        <taxon>Rhodobacterales</taxon>
        <taxon>Paracoccaceae</taxon>
        <taxon>Rhodovulum</taxon>
    </lineage>
</organism>
<dbReference type="Pfam" id="PF22262">
    <property type="entry name" value="DUF6950"/>
    <property type="match status" value="1"/>
</dbReference>
<feature type="domain" description="DUF6950" evidence="1">
    <location>
        <begin position="1"/>
        <end position="60"/>
    </location>
</feature>
<comment type="caution">
    <text evidence="2">The sequence shown here is derived from an EMBL/GenBank/DDBJ whole genome shotgun (WGS) entry which is preliminary data.</text>
</comment>
<evidence type="ECO:0000259" key="1">
    <source>
        <dbReference type="Pfam" id="PF22262"/>
    </source>
</evidence>
<proteinExistence type="predicted"/>
<gene>
    <name evidence="2" type="ORF">JMM60_17880</name>
</gene>
<dbReference type="EMBL" id="JAESJJ010000031">
    <property type="protein sequence ID" value="MBL3610632.1"/>
    <property type="molecule type" value="Genomic_DNA"/>
</dbReference>
<dbReference type="InterPro" id="IPR053802">
    <property type="entry name" value="DUF6950"/>
</dbReference>
<sequence length="67" mass="7160">MTGTDPVPDLPDYASEYEAAKGPVSFGFGSIEAVVDARLERLPITMARRSDWVMGDAAGGGDRQDRS</sequence>
<dbReference type="Proteomes" id="UP000604473">
    <property type="component" value="Unassembled WGS sequence"/>
</dbReference>
<evidence type="ECO:0000313" key="2">
    <source>
        <dbReference type="EMBL" id="MBL3610632.1"/>
    </source>
</evidence>
<protein>
    <recommendedName>
        <fullName evidence="1">DUF6950 domain-containing protein</fullName>
    </recommendedName>
</protein>
<accession>A0ABS1RXN0</accession>
<evidence type="ECO:0000313" key="3">
    <source>
        <dbReference type="Proteomes" id="UP000604473"/>
    </source>
</evidence>
<reference evidence="2 3" key="1">
    <citation type="submission" date="2021-01" db="EMBL/GenBank/DDBJ databases">
        <title>Draft genomes of Rhodovulum sulfidophilum.</title>
        <authorList>
            <person name="Guzman M.S."/>
        </authorList>
    </citation>
    <scope>NUCLEOTIDE SEQUENCE [LARGE SCALE GENOMIC DNA]</scope>
    <source>
        <strain evidence="2 3">AB35</strain>
    </source>
</reference>
<name>A0ABS1RXN0_RHOSU</name>